<dbReference type="InterPro" id="IPR057670">
    <property type="entry name" value="SH3_retrovirus"/>
</dbReference>
<feature type="compositionally biased region" description="Low complexity" evidence="1">
    <location>
        <begin position="278"/>
        <end position="289"/>
    </location>
</feature>
<evidence type="ECO:0000259" key="3">
    <source>
        <dbReference type="PROSITE" id="PS50994"/>
    </source>
</evidence>
<feature type="compositionally biased region" description="Polar residues" evidence="1">
    <location>
        <begin position="266"/>
        <end position="277"/>
    </location>
</feature>
<evidence type="ECO:0000256" key="1">
    <source>
        <dbReference type="SAM" id="MobiDB-lite"/>
    </source>
</evidence>
<organism evidence="4 5">
    <name type="scientific">Tanacetum coccineum</name>
    <dbReference type="NCBI Taxonomy" id="301880"/>
    <lineage>
        <taxon>Eukaryota</taxon>
        <taxon>Viridiplantae</taxon>
        <taxon>Streptophyta</taxon>
        <taxon>Embryophyta</taxon>
        <taxon>Tracheophyta</taxon>
        <taxon>Spermatophyta</taxon>
        <taxon>Magnoliopsida</taxon>
        <taxon>eudicotyledons</taxon>
        <taxon>Gunneridae</taxon>
        <taxon>Pentapetalae</taxon>
        <taxon>asterids</taxon>
        <taxon>campanulids</taxon>
        <taxon>Asterales</taxon>
        <taxon>Asteraceae</taxon>
        <taxon>Asteroideae</taxon>
        <taxon>Anthemideae</taxon>
        <taxon>Anthemidinae</taxon>
        <taxon>Tanacetum</taxon>
    </lineage>
</organism>
<dbReference type="InterPro" id="IPR001584">
    <property type="entry name" value="Integrase_cat-core"/>
</dbReference>
<keyword evidence="5" id="KW-1185">Reference proteome</keyword>
<dbReference type="PANTHER" id="PTHR42648">
    <property type="entry name" value="TRANSPOSASE, PUTATIVE-RELATED"/>
    <property type="match status" value="1"/>
</dbReference>
<dbReference type="PANTHER" id="PTHR42648:SF21">
    <property type="entry name" value="CYSTEINE-RICH RLK (RECEPTOR-LIKE PROTEIN KINASE) 8"/>
    <property type="match status" value="1"/>
</dbReference>
<dbReference type="PROSITE" id="PS50994">
    <property type="entry name" value="INTEGRASE"/>
    <property type="match status" value="1"/>
</dbReference>
<dbReference type="Proteomes" id="UP001151760">
    <property type="component" value="Unassembled WGS sequence"/>
</dbReference>
<gene>
    <name evidence="4" type="ORF">Tco_0823763</name>
</gene>
<feature type="domain" description="Integrase catalytic" evidence="3">
    <location>
        <begin position="1"/>
        <end position="170"/>
    </location>
</feature>
<evidence type="ECO:0000313" key="5">
    <source>
        <dbReference type="Proteomes" id="UP001151760"/>
    </source>
</evidence>
<dbReference type="InterPro" id="IPR039537">
    <property type="entry name" value="Retrotran_Ty1/copia-like"/>
</dbReference>
<feature type="region of interest" description="Disordered" evidence="1">
    <location>
        <begin position="266"/>
        <end position="289"/>
    </location>
</feature>
<dbReference type="EMBL" id="BQNB010012361">
    <property type="protein sequence ID" value="GJT02594.1"/>
    <property type="molecule type" value="Genomic_DNA"/>
</dbReference>
<accession>A0ABQ5ANG6</accession>
<dbReference type="Gene3D" id="3.30.420.10">
    <property type="entry name" value="Ribonuclease H-like superfamily/Ribonuclease H"/>
    <property type="match status" value="1"/>
</dbReference>
<evidence type="ECO:0000256" key="2">
    <source>
        <dbReference type="SAM" id="Phobius"/>
    </source>
</evidence>
<keyword evidence="2" id="KW-0472">Membrane</keyword>
<dbReference type="SUPFAM" id="SSF53098">
    <property type="entry name" value="Ribonuclease H-like"/>
    <property type="match status" value="1"/>
</dbReference>
<dbReference type="Pfam" id="PF00665">
    <property type="entry name" value="rve"/>
    <property type="match status" value="1"/>
</dbReference>
<keyword evidence="2" id="KW-0812">Transmembrane</keyword>
<comment type="caution">
    <text evidence="4">The sequence shown here is derived from an EMBL/GenBank/DDBJ whole genome shotgun (WGS) entry which is preliminary data.</text>
</comment>
<keyword evidence="2" id="KW-1133">Transmembrane helix</keyword>
<reference evidence="4" key="1">
    <citation type="journal article" date="2022" name="Int. J. Mol. Sci.">
        <title>Draft Genome of Tanacetum Coccineum: Genomic Comparison of Closely Related Tanacetum-Family Plants.</title>
        <authorList>
            <person name="Yamashiro T."/>
            <person name="Shiraishi A."/>
            <person name="Nakayama K."/>
            <person name="Satake H."/>
        </authorList>
    </citation>
    <scope>NUCLEOTIDE SEQUENCE</scope>
</reference>
<dbReference type="Pfam" id="PF25597">
    <property type="entry name" value="SH3_retrovirus"/>
    <property type="match status" value="1"/>
</dbReference>
<feature type="transmembrane region" description="Helical" evidence="2">
    <location>
        <begin position="357"/>
        <end position="377"/>
    </location>
</feature>
<name>A0ABQ5ANG6_9ASTR</name>
<reference evidence="4" key="2">
    <citation type="submission" date="2022-01" db="EMBL/GenBank/DDBJ databases">
        <authorList>
            <person name="Yamashiro T."/>
            <person name="Shiraishi A."/>
            <person name="Satake H."/>
            <person name="Nakayama K."/>
        </authorList>
    </citation>
    <scope>NUCLEOTIDE SEQUENCE</scope>
</reference>
<sequence length="402" mass="45924">MDLCGLMRIESINEKKYILIIVDDYSRFTWVKFLRSKDETLEFVIKFLKMIQVRLNATVRNIRMDNGTKFVNQTLKTYYEDVGIAHQTSVAPTPQQNDIVERRNQTLVEATRATLIFSKAPLKPDLKYFHVFGALCYPTNDSEDLGKLKTKVDIGIFIGYSPVKKAYQIYNRRTRLIMETIHGDFDELTAMASKQFGSGPEHKLMTLGTISLRLEQTHSSPILYVPRSKKDWDILYRPMFDEYFQPSPKVVSQLLPVVAPIPDNTTGTPSSTFIDQNAPTASTSPTSTETLSPIISKGVEEYQPTHLLNQALEILKKYGMEFSDLVDTPMVKRTKLDEDLQGTPVHPTRYRGMIGSLMYLTSSILYLVFAVCMCARYQAKPTEKHLQAVKQIFRYLRGTLNT</sequence>
<dbReference type="InterPro" id="IPR012337">
    <property type="entry name" value="RNaseH-like_sf"/>
</dbReference>
<proteinExistence type="predicted"/>
<dbReference type="InterPro" id="IPR036397">
    <property type="entry name" value="RNaseH_sf"/>
</dbReference>
<evidence type="ECO:0000313" key="4">
    <source>
        <dbReference type="EMBL" id="GJT02594.1"/>
    </source>
</evidence>
<protein>
    <submittedName>
        <fullName evidence="4">Retrovirus-related pol polyprotein from transposon TNT 1-94</fullName>
    </submittedName>
</protein>